<evidence type="ECO:0000313" key="2">
    <source>
        <dbReference type="EMBL" id="CDW75449.1"/>
    </source>
</evidence>
<dbReference type="Proteomes" id="UP000039865">
    <property type="component" value="Unassembled WGS sequence"/>
</dbReference>
<gene>
    <name evidence="2" type="primary">Contig7593.g8095</name>
    <name evidence="2" type="ORF">STYLEM_4439</name>
</gene>
<accession>A0A078A3W5</accession>
<name>A0A078A3W5_STYLE</name>
<dbReference type="EMBL" id="CCKQ01004300">
    <property type="protein sequence ID" value="CDW75449.1"/>
    <property type="molecule type" value="Genomic_DNA"/>
</dbReference>
<reference evidence="2 3" key="1">
    <citation type="submission" date="2014-06" db="EMBL/GenBank/DDBJ databases">
        <authorList>
            <person name="Swart Estienne"/>
        </authorList>
    </citation>
    <scope>NUCLEOTIDE SEQUENCE [LARGE SCALE GENOMIC DNA]</scope>
    <source>
        <strain evidence="2 3">130c</strain>
    </source>
</reference>
<evidence type="ECO:0000256" key="1">
    <source>
        <dbReference type="SAM" id="MobiDB-lite"/>
    </source>
</evidence>
<dbReference type="AlphaFoldDB" id="A0A078A3W5"/>
<organism evidence="2 3">
    <name type="scientific">Stylonychia lemnae</name>
    <name type="common">Ciliate</name>
    <dbReference type="NCBI Taxonomy" id="5949"/>
    <lineage>
        <taxon>Eukaryota</taxon>
        <taxon>Sar</taxon>
        <taxon>Alveolata</taxon>
        <taxon>Ciliophora</taxon>
        <taxon>Intramacronucleata</taxon>
        <taxon>Spirotrichea</taxon>
        <taxon>Stichotrichia</taxon>
        <taxon>Sporadotrichida</taxon>
        <taxon>Oxytrichidae</taxon>
        <taxon>Stylonychinae</taxon>
        <taxon>Stylonychia</taxon>
    </lineage>
</organism>
<feature type="region of interest" description="Disordered" evidence="1">
    <location>
        <begin position="30"/>
        <end position="55"/>
    </location>
</feature>
<proteinExistence type="predicted"/>
<protein>
    <submittedName>
        <fullName evidence="2">Uncharacterized protein</fullName>
    </submittedName>
</protein>
<sequence length="265" mass="30786">MGNCCTTYDPQSETQLELNKISHSNLHMRKFKSQDQRSRTNAPGGLFENEDGMEDRDSISPLYQLQSPQVQQQIFMHNTSSADESNHYQWRMNRDSMYSGTATLQLKQINSVDQSLNTSSIHLGKEKGPQTQKNNIKYNSRLRQQAQTMYRENNSVLKQFDSTTQNKQRNQSLDSDLNDLLFGVSNVSDRRFDNSPGRKDKLQQTQVLNSNSNVNSQKNATRLHGRDRNRVQSLYEDTQRDENADLQLKNLLFIQILIFCIQFYF</sequence>
<evidence type="ECO:0000313" key="3">
    <source>
        <dbReference type="Proteomes" id="UP000039865"/>
    </source>
</evidence>
<keyword evidence="3" id="KW-1185">Reference proteome</keyword>
<dbReference type="InParanoid" id="A0A078A3W5"/>